<proteinExistence type="predicted"/>
<gene>
    <name evidence="2" type="primary">LOC114241345</name>
</gene>
<sequence length="131" mass="15717">MSFKEKLKSRIDKKQLHERQLNRDYLKKEFMDEITIEYHRKSRLELLQKLEKLYTALGRNGRQCVLHKLCESAKSSSTQGTFLQEFLRVIYTLPKGKEFEDEYHKEYDRAHSPTNECLSLYPDCEDFDGNF</sequence>
<name>A0A6J2JFY2_BOMMA</name>
<dbReference type="PANTHER" id="PTHR21398:SF1">
    <property type="entry name" value="FI03705P"/>
    <property type="match status" value="1"/>
</dbReference>
<evidence type="ECO:0000313" key="2">
    <source>
        <dbReference type="RefSeq" id="XP_028027957.1"/>
    </source>
</evidence>
<protein>
    <submittedName>
        <fullName evidence="2">Uncharacterized protein LOC114241345</fullName>
    </submittedName>
</protein>
<keyword evidence="1" id="KW-1185">Reference proteome</keyword>
<dbReference type="KEGG" id="bman:114241345"/>
<dbReference type="SMART" id="SM00718">
    <property type="entry name" value="DM4_12"/>
    <property type="match status" value="1"/>
</dbReference>
<evidence type="ECO:0000313" key="1">
    <source>
        <dbReference type="Proteomes" id="UP000504629"/>
    </source>
</evidence>
<dbReference type="Proteomes" id="UP000504629">
    <property type="component" value="Unplaced"/>
</dbReference>
<dbReference type="GeneID" id="114241345"/>
<dbReference type="OrthoDB" id="6617264at2759"/>
<dbReference type="InterPro" id="IPR006631">
    <property type="entry name" value="DM4_12"/>
</dbReference>
<organism evidence="1 2">
    <name type="scientific">Bombyx mandarina</name>
    <name type="common">Wild silk moth</name>
    <name type="synonym">Wild silkworm</name>
    <dbReference type="NCBI Taxonomy" id="7092"/>
    <lineage>
        <taxon>Eukaryota</taxon>
        <taxon>Metazoa</taxon>
        <taxon>Ecdysozoa</taxon>
        <taxon>Arthropoda</taxon>
        <taxon>Hexapoda</taxon>
        <taxon>Insecta</taxon>
        <taxon>Pterygota</taxon>
        <taxon>Neoptera</taxon>
        <taxon>Endopterygota</taxon>
        <taxon>Lepidoptera</taxon>
        <taxon>Glossata</taxon>
        <taxon>Ditrysia</taxon>
        <taxon>Bombycoidea</taxon>
        <taxon>Bombycidae</taxon>
        <taxon>Bombycinae</taxon>
        <taxon>Bombyx</taxon>
    </lineage>
</organism>
<dbReference type="PANTHER" id="PTHR21398">
    <property type="entry name" value="AGAP007094-PA"/>
    <property type="match status" value="1"/>
</dbReference>
<reference evidence="2" key="1">
    <citation type="submission" date="2025-08" db="UniProtKB">
        <authorList>
            <consortium name="RefSeq"/>
        </authorList>
    </citation>
    <scope>IDENTIFICATION</scope>
    <source>
        <tissue evidence="2">Silk gland</tissue>
    </source>
</reference>
<dbReference type="AlphaFoldDB" id="A0A6J2JFY2"/>
<dbReference type="Pfam" id="PF07841">
    <property type="entry name" value="DM4_12"/>
    <property type="match status" value="1"/>
</dbReference>
<dbReference type="RefSeq" id="XP_028027957.1">
    <property type="nucleotide sequence ID" value="XM_028172156.1"/>
</dbReference>
<accession>A0A6J2JFY2</accession>